<dbReference type="SMART" id="SM01152">
    <property type="entry name" value="DUF167"/>
    <property type="match status" value="1"/>
</dbReference>
<dbReference type="NCBIfam" id="TIGR00251">
    <property type="entry name" value="DUF167 family protein"/>
    <property type="match status" value="1"/>
</dbReference>
<dbReference type="Pfam" id="PF02594">
    <property type="entry name" value="DUF167"/>
    <property type="match status" value="1"/>
</dbReference>
<evidence type="ECO:0000313" key="4">
    <source>
        <dbReference type="Proteomes" id="UP000294325"/>
    </source>
</evidence>
<dbReference type="SUPFAM" id="SSF69786">
    <property type="entry name" value="YggU-like"/>
    <property type="match status" value="1"/>
</dbReference>
<dbReference type="InterPro" id="IPR036591">
    <property type="entry name" value="YggU-like_sf"/>
</dbReference>
<proteinExistence type="inferred from homology"/>
<accession>A0A4P7BYS8</accession>
<dbReference type="GO" id="GO:0005737">
    <property type="term" value="C:cytoplasm"/>
    <property type="evidence" value="ECO:0007669"/>
    <property type="project" value="TreeGrafter"/>
</dbReference>
<name>A0A4P7BYS8_9GAMM</name>
<dbReference type="HAMAP" id="MF_00634">
    <property type="entry name" value="UPF0235"/>
    <property type="match status" value="1"/>
</dbReference>
<dbReference type="KEGG" id="nwr:E3U44_03360"/>
<comment type="similarity">
    <text evidence="1 2">Belongs to the UPF0235 family.</text>
</comment>
<dbReference type="OrthoDB" id="9800587at2"/>
<dbReference type="RefSeq" id="WP_134356664.1">
    <property type="nucleotide sequence ID" value="NZ_CP038033.1"/>
</dbReference>
<dbReference type="PANTHER" id="PTHR13420">
    <property type="entry name" value="UPF0235 PROTEIN C15ORF40"/>
    <property type="match status" value="1"/>
</dbReference>
<sequence length="103" mass="11647">MAIPWYYWEQDALIIQIRLQPRASCDEIIGPHGDRLKVRITAPPVEGKANADLIRFLAKTFRVSKNQIRLLSGATSRDKRVCIEKPAKLLPGMAPPTNRVKVK</sequence>
<dbReference type="PANTHER" id="PTHR13420:SF7">
    <property type="entry name" value="UPF0235 PROTEIN C15ORF40"/>
    <property type="match status" value="1"/>
</dbReference>
<evidence type="ECO:0000256" key="2">
    <source>
        <dbReference type="HAMAP-Rule" id="MF_00634"/>
    </source>
</evidence>
<dbReference type="InterPro" id="IPR003746">
    <property type="entry name" value="DUF167"/>
</dbReference>
<organism evidence="3 4">
    <name type="scientific">Nitrosococcus wardiae</name>
    <dbReference type="NCBI Taxonomy" id="1814290"/>
    <lineage>
        <taxon>Bacteria</taxon>
        <taxon>Pseudomonadati</taxon>
        <taxon>Pseudomonadota</taxon>
        <taxon>Gammaproteobacteria</taxon>
        <taxon>Chromatiales</taxon>
        <taxon>Chromatiaceae</taxon>
        <taxon>Nitrosococcus</taxon>
    </lineage>
</organism>
<reference evidence="3 4" key="1">
    <citation type="submission" date="2019-03" db="EMBL/GenBank/DDBJ databases">
        <title>The genome sequence of Nitrosococcus wardiae strain D1FHST reveals the archetypal metabolic capacity of ammonia-oxidizing Gammaproteobacteria.</title>
        <authorList>
            <person name="Wang L."/>
            <person name="Lim C.K."/>
            <person name="Hanson T.E."/>
            <person name="Dang H."/>
            <person name="Klotz M.G."/>
        </authorList>
    </citation>
    <scope>NUCLEOTIDE SEQUENCE [LARGE SCALE GENOMIC DNA]</scope>
    <source>
        <strain evidence="3 4">D1FHS</strain>
    </source>
</reference>
<evidence type="ECO:0000256" key="1">
    <source>
        <dbReference type="ARBA" id="ARBA00010364"/>
    </source>
</evidence>
<dbReference type="Gene3D" id="3.30.1200.10">
    <property type="entry name" value="YggU-like"/>
    <property type="match status" value="1"/>
</dbReference>
<protein>
    <recommendedName>
        <fullName evidence="2">UPF0235 protein E3U44_03360</fullName>
    </recommendedName>
</protein>
<gene>
    <name evidence="3" type="ORF">E3U44_03360</name>
</gene>
<dbReference type="Proteomes" id="UP000294325">
    <property type="component" value="Chromosome"/>
</dbReference>
<dbReference type="AlphaFoldDB" id="A0A4P7BYS8"/>
<keyword evidence="4" id="KW-1185">Reference proteome</keyword>
<evidence type="ECO:0000313" key="3">
    <source>
        <dbReference type="EMBL" id="QBQ53652.1"/>
    </source>
</evidence>
<dbReference type="EMBL" id="CP038033">
    <property type="protein sequence ID" value="QBQ53652.1"/>
    <property type="molecule type" value="Genomic_DNA"/>
</dbReference>